<feature type="compositionally biased region" description="Basic and acidic residues" evidence="1">
    <location>
        <begin position="266"/>
        <end position="276"/>
    </location>
</feature>
<dbReference type="WBParaSite" id="ECPE_0000354901-mRNA-1">
    <property type="protein sequence ID" value="ECPE_0000354901-mRNA-1"/>
    <property type="gene ID" value="ECPE_0000354901"/>
</dbReference>
<reference evidence="4" key="1">
    <citation type="submission" date="2016-06" db="UniProtKB">
        <authorList>
            <consortium name="WormBaseParasite"/>
        </authorList>
    </citation>
    <scope>IDENTIFICATION</scope>
</reference>
<accession>A0A183A9B1</accession>
<dbReference type="EMBL" id="UZAN01040485">
    <property type="protein sequence ID" value="VDP69819.1"/>
    <property type="molecule type" value="Genomic_DNA"/>
</dbReference>
<protein>
    <submittedName>
        <fullName evidence="4">CNDH2_C domain-containing protein</fullName>
    </submittedName>
</protein>
<feature type="region of interest" description="Disordered" evidence="1">
    <location>
        <begin position="249"/>
        <end position="278"/>
    </location>
</feature>
<evidence type="ECO:0000313" key="3">
    <source>
        <dbReference type="Proteomes" id="UP000272942"/>
    </source>
</evidence>
<dbReference type="OrthoDB" id="6261260at2759"/>
<proteinExistence type="predicted"/>
<organism evidence="4">
    <name type="scientific">Echinostoma caproni</name>
    <dbReference type="NCBI Taxonomy" id="27848"/>
    <lineage>
        <taxon>Eukaryota</taxon>
        <taxon>Metazoa</taxon>
        <taxon>Spiralia</taxon>
        <taxon>Lophotrochozoa</taxon>
        <taxon>Platyhelminthes</taxon>
        <taxon>Trematoda</taxon>
        <taxon>Digenea</taxon>
        <taxon>Plagiorchiida</taxon>
        <taxon>Echinostomata</taxon>
        <taxon>Echinostomatoidea</taxon>
        <taxon>Echinostomatidae</taxon>
        <taxon>Echinostoma</taxon>
    </lineage>
</organism>
<keyword evidence="3" id="KW-1185">Reference proteome</keyword>
<evidence type="ECO:0000256" key="1">
    <source>
        <dbReference type="SAM" id="MobiDB-lite"/>
    </source>
</evidence>
<dbReference type="AlphaFoldDB" id="A0A183A9B1"/>
<sequence length="1027" mass="116872">MHPDSQYDMSFEEIQKAIMENLPARLLQTNPGRCVPLGESDTPLTPYVRPPPEELFQLSTEDQLEFEKLRLTLSTYSGEDNCGCENEHTNSNVPNESPRLIQKQRIITKPNKYPKTAWPKTTNATRKQRDAIFEQYMPKQTVLTRTEDRQMMNELDAFLETYEVPEAQMQTIFNLTAEQLEEPSLYQEQDVVNFLKQSARKYKQHQQHFVCPASFKGDSSEPEILQSERKTVVCDLRNTIPLGQQERVVKKTDSNSKVIDTQSKLPDLKPHPEAKSKSPLNVKEVKNDKYDDMMTYSSETVQLRDQVNGTYTERRRLYCADLVRLVGLEQDSDRILVHHESTFTPPIPLTPSNLDNQCGSRQVHFVLRQPTTCITQESDQKVVNRARLARQTKTTNVFFSILSWLASLAIHPAQSGTGFQIRTAGMVRLANIRPKESADCMTLTDNPEVQILLTLTETEQNGFPKSDKEIEQIVNGACLNAVTWFGPRFPDVATMSPVKMARAKHQAANLMTQPYSCWIVSVQPGDVLISLPVDSGVLLSTTIKTVLDRHGYQLCYLGKTKGILDMESDRIFNLSLQSITLGQCEPPHINNVPRFVIWIRRENCEQHLHGLICDLENELDMHDVGNHQFSFSYDIRSDKTMGHRPGPGNQLDSPATLLDSILSHVQWENKVHTDGSSARVVAIKWLPLSCVPSSAQIIIRKSMQEDGADTSEDSFSHRPSCALSMVLLSGNYLSRFEQKCSLKNQMTLVTDIHQIKRLEPPCIQFPQVWQSLIDHVRHSWVPQTISFVVPWTKHMNPSDWLIDLVELIGKFKTSGEEVQQLFTVSDLETEKMDQAINNYLEQLTHSDLQILESDSIEADKLEIYDDLLDKWYENYNELNVLAIQYFNENNNTKEGMRKEELDAKRSQMATLIHICNLLLKEHFIVAGIRYGHLDQTFINRLMEIAQLQTPISEQSIAPGFYALITVVGILGSCSVHETVKQKMYHQPTPVVEFEFSDDEVVCGVSTNSSVTLSFNLTKFVGFVSTPS</sequence>
<feature type="compositionally biased region" description="Polar residues" evidence="1">
    <location>
        <begin position="255"/>
        <end position="264"/>
    </location>
</feature>
<dbReference type="Proteomes" id="UP000272942">
    <property type="component" value="Unassembled WGS sequence"/>
</dbReference>
<evidence type="ECO:0000313" key="2">
    <source>
        <dbReference type="EMBL" id="VDP69819.1"/>
    </source>
</evidence>
<name>A0A183A9B1_9TREM</name>
<gene>
    <name evidence="2" type="ORF">ECPE_LOCUS3546</name>
</gene>
<reference evidence="2 3" key="2">
    <citation type="submission" date="2018-11" db="EMBL/GenBank/DDBJ databases">
        <authorList>
            <consortium name="Pathogen Informatics"/>
        </authorList>
    </citation>
    <scope>NUCLEOTIDE SEQUENCE [LARGE SCALE GENOMIC DNA]</scope>
    <source>
        <strain evidence="2 3">Egypt</strain>
    </source>
</reference>
<evidence type="ECO:0000313" key="4">
    <source>
        <dbReference type="WBParaSite" id="ECPE_0000354901-mRNA-1"/>
    </source>
</evidence>